<protein>
    <submittedName>
        <fullName evidence="2">Uncharacterized protein</fullName>
    </submittedName>
</protein>
<dbReference type="InterPro" id="IPR008020">
    <property type="entry name" value="G8P"/>
</dbReference>
<evidence type="ECO:0000313" key="2">
    <source>
        <dbReference type="EMBL" id="ACB92399.1"/>
    </source>
</evidence>
<feature type="transmembrane region" description="Helical" evidence="1">
    <location>
        <begin position="47"/>
        <end position="65"/>
    </location>
</feature>
<dbReference type="AlphaFoldDB" id="B2I4V4"/>
<dbReference type="HOGENOM" id="CLU_2811391_0_0_6"/>
<evidence type="ECO:0000313" key="4">
    <source>
        <dbReference type="Proteomes" id="UP000001698"/>
    </source>
</evidence>
<dbReference type="Pfam" id="PF05356">
    <property type="entry name" value="Phage_Coat_B"/>
    <property type="match status" value="1"/>
</dbReference>
<gene>
    <name evidence="2" type="ordered locus">XfasM23_0967</name>
    <name evidence="3" type="ordered locus">XfasM23_0981</name>
</gene>
<dbReference type="Proteomes" id="UP000001698">
    <property type="component" value="Chromosome"/>
</dbReference>
<evidence type="ECO:0000256" key="1">
    <source>
        <dbReference type="SAM" id="Phobius"/>
    </source>
</evidence>
<sequence length="69" mass="7460">MNMAVAVLLVPACRDVDIDAVSGKCAAVVWVPQPSMFPELSIADAQSIGAAILLLWAVAYVFRVLRRLF</sequence>
<keyword evidence="1" id="KW-0812">Transmembrane</keyword>
<evidence type="ECO:0000313" key="3">
    <source>
        <dbReference type="EMBL" id="ACB92413.1"/>
    </source>
</evidence>
<dbReference type="KEGG" id="xfn:XfasM23_0981"/>
<reference evidence="2 4" key="1">
    <citation type="journal article" date="2010" name="J. Bacteriol.">
        <title>Whole genome sequences of two Xylella fastidiosa strains (M12 and M23) causing almond leaf scorch disease in California.</title>
        <authorList>
            <person name="Chen J."/>
            <person name="Xie G."/>
            <person name="Han S."/>
            <person name="Chertkov O."/>
            <person name="Sims D."/>
            <person name="Civerolo E.L."/>
        </authorList>
    </citation>
    <scope>NUCLEOTIDE SEQUENCE [LARGE SCALE GENOMIC DNA]</scope>
    <source>
        <strain evidence="2 4">M23</strain>
    </source>
</reference>
<name>B2I4V4_XYLF2</name>
<keyword evidence="1" id="KW-0472">Membrane</keyword>
<organism evidence="2 4">
    <name type="scientific">Xylella fastidiosa (strain M23)</name>
    <dbReference type="NCBI Taxonomy" id="405441"/>
    <lineage>
        <taxon>Bacteria</taxon>
        <taxon>Pseudomonadati</taxon>
        <taxon>Pseudomonadota</taxon>
        <taxon>Gammaproteobacteria</taxon>
        <taxon>Lysobacterales</taxon>
        <taxon>Lysobacteraceae</taxon>
        <taxon>Xylella</taxon>
    </lineage>
</organism>
<accession>B2I4V4</accession>
<dbReference type="EMBL" id="CP001011">
    <property type="protein sequence ID" value="ACB92399.1"/>
    <property type="molecule type" value="Genomic_DNA"/>
</dbReference>
<dbReference type="EMBL" id="CP001011">
    <property type="protein sequence ID" value="ACB92413.1"/>
    <property type="molecule type" value="Genomic_DNA"/>
</dbReference>
<dbReference type="KEGG" id="xfn:XfasM23_0967"/>
<keyword evidence="1" id="KW-1133">Transmembrane helix</keyword>
<proteinExistence type="predicted"/>